<comment type="caution">
    <text evidence="1">The sequence shown here is derived from an EMBL/GenBank/DDBJ whole genome shotgun (WGS) entry which is preliminary data.</text>
</comment>
<dbReference type="EMBL" id="BBMS01000046">
    <property type="protein sequence ID" value="GAL28574.1"/>
    <property type="molecule type" value="Genomic_DNA"/>
</dbReference>
<gene>
    <name evidence="1" type="ORF">JCM19239_5757</name>
</gene>
<protein>
    <submittedName>
        <fullName evidence="1">Uncharacterized protein</fullName>
    </submittedName>
</protein>
<name>A0ABQ0JIH7_9VIBR</name>
<organism evidence="1 2">
    <name type="scientific">Vibrio variabilis</name>
    <dbReference type="NCBI Taxonomy" id="990271"/>
    <lineage>
        <taxon>Bacteria</taxon>
        <taxon>Pseudomonadati</taxon>
        <taxon>Pseudomonadota</taxon>
        <taxon>Gammaproteobacteria</taxon>
        <taxon>Vibrionales</taxon>
        <taxon>Vibrionaceae</taxon>
        <taxon>Vibrio</taxon>
    </lineage>
</organism>
<evidence type="ECO:0000313" key="2">
    <source>
        <dbReference type="Proteomes" id="UP000029223"/>
    </source>
</evidence>
<keyword evidence="2" id="KW-1185">Reference proteome</keyword>
<sequence length="43" mass="5230">MTYFLPAVNSFLVILLDWLNQQTNRSMYPQHSVTFLMRLYYLT</sequence>
<evidence type="ECO:0000313" key="1">
    <source>
        <dbReference type="EMBL" id="GAL28574.1"/>
    </source>
</evidence>
<reference evidence="2" key="1">
    <citation type="submission" date="2014-09" db="EMBL/GenBank/DDBJ databases">
        <title>Vibrio variabilis JCM 19239. (C206) whole genome shotgun sequence.</title>
        <authorList>
            <person name="Sawabe T."/>
            <person name="Meirelles P."/>
            <person name="Nakanishi M."/>
            <person name="Sayaka M."/>
            <person name="Hattori M."/>
            <person name="Ohkuma M."/>
        </authorList>
    </citation>
    <scope>NUCLEOTIDE SEQUENCE [LARGE SCALE GENOMIC DNA]</scope>
    <source>
        <strain evidence="2">JCM 19239</strain>
    </source>
</reference>
<accession>A0ABQ0JIH7</accession>
<proteinExistence type="predicted"/>
<dbReference type="Proteomes" id="UP000029223">
    <property type="component" value="Unassembled WGS sequence"/>
</dbReference>